<dbReference type="Gene3D" id="3.40.50.1820">
    <property type="entry name" value="alpha/beta hydrolase"/>
    <property type="match status" value="1"/>
</dbReference>
<dbReference type="AlphaFoldDB" id="Q1H0C9"/>
<evidence type="ECO:0000259" key="2">
    <source>
        <dbReference type="Pfam" id="PF07859"/>
    </source>
</evidence>
<evidence type="ECO:0000256" key="1">
    <source>
        <dbReference type="ARBA" id="ARBA00022801"/>
    </source>
</evidence>
<dbReference type="ESTHER" id="metfl-q3xby3">
    <property type="family name" value="Hormone-sensitive_lipase_like"/>
</dbReference>
<dbReference type="OrthoDB" id="9794445at2"/>
<dbReference type="InterPro" id="IPR013094">
    <property type="entry name" value="AB_hydrolase_3"/>
</dbReference>
<keyword evidence="4" id="KW-1185">Reference proteome</keyword>
<dbReference type="GO" id="GO:0016787">
    <property type="term" value="F:hydrolase activity"/>
    <property type="evidence" value="ECO:0007669"/>
    <property type="project" value="UniProtKB-KW"/>
</dbReference>
<dbReference type="STRING" id="265072.Mfla_1791"/>
<dbReference type="SUPFAM" id="SSF53474">
    <property type="entry name" value="alpha/beta-Hydrolases"/>
    <property type="match status" value="1"/>
</dbReference>
<reference evidence="3 4" key="1">
    <citation type="submission" date="2006-03" db="EMBL/GenBank/DDBJ databases">
        <title>Complete sequence of Methylobacillus flagellatus KT.</title>
        <authorList>
            <consortium name="US DOE Joint Genome Institute"/>
            <person name="Copeland A."/>
            <person name="Lucas S."/>
            <person name="Lapidus A."/>
            <person name="Barry K."/>
            <person name="Detter J.C."/>
            <person name="Glavina del Rio T."/>
            <person name="Hammon N."/>
            <person name="Israni S."/>
            <person name="Dalin E."/>
            <person name="Tice H."/>
            <person name="Pitluck S."/>
            <person name="Brettin T."/>
            <person name="Bruce D."/>
            <person name="Han C."/>
            <person name="Tapia R."/>
            <person name="Saunders E."/>
            <person name="Gilna P."/>
            <person name="Schmutz J."/>
            <person name="Larimer F."/>
            <person name="Land M."/>
            <person name="Kyrpides N."/>
            <person name="Anderson I."/>
            <person name="Richardson P."/>
        </authorList>
    </citation>
    <scope>NUCLEOTIDE SEQUENCE [LARGE SCALE GENOMIC DNA]</scope>
    <source>
        <strain evidence="4">KT / ATCC 51484 / DSM 6875</strain>
    </source>
</reference>
<name>Q1H0C9_METFK</name>
<dbReference type="eggNOG" id="COG0657">
    <property type="taxonomic scope" value="Bacteria"/>
</dbReference>
<protein>
    <submittedName>
        <fullName evidence="3">Alpha/beta hydrolase fold-3</fullName>
    </submittedName>
</protein>
<dbReference type="PANTHER" id="PTHR48081">
    <property type="entry name" value="AB HYDROLASE SUPERFAMILY PROTEIN C4A8.06C"/>
    <property type="match status" value="1"/>
</dbReference>
<dbReference type="PANTHER" id="PTHR48081:SF8">
    <property type="entry name" value="ALPHA_BETA HYDROLASE FOLD-3 DOMAIN-CONTAINING PROTEIN-RELATED"/>
    <property type="match status" value="1"/>
</dbReference>
<dbReference type="InterPro" id="IPR029058">
    <property type="entry name" value="AB_hydrolase_fold"/>
</dbReference>
<dbReference type="KEGG" id="mfa:Mfla_1791"/>
<proteinExistence type="predicted"/>
<dbReference type="Proteomes" id="UP000002440">
    <property type="component" value="Chromosome"/>
</dbReference>
<evidence type="ECO:0000313" key="4">
    <source>
        <dbReference type="Proteomes" id="UP000002440"/>
    </source>
</evidence>
<dbReference type="Pfam" id="PF07859">
    <property type="entry name" value="Abhydrolase_3"/>
    <property type="match status" value="1"/>
</dbReference>
<gene>
    <name evidence="3" type="ordered locus">Mfla_1791</name>
</gene>
<keyword evidence="1 3" id="KW-0378">Hydrolase</keyword>
<dbReference type="EMBL" id="CP000284">
    <property type="protein sequence ID" value="ABE50058.1"/>
    <property type="molecule type" value="Genomic_DNA"/>
</dbReference>
<feature type="domain" description="Alpha/beta hydrolase fold-3" evidence="2">
    <location>
        <begin position="48"/>
        <end position="251"/>
    </location>
</feature>
<dbReference type="HOGENOM" id="CLU_012494_6_0_4"/>
<organism evidence="3 4">
    <name type="scientific">Methylobacillus flagellatus (strain ATCC 51484 / DSM 6875 / VKM B-1610 / KT)</name>
    <dbReference type="NCBI Taxonomy" id="265072"/>
    <lineage>
        <taxon>Bacteria</taxon>
        <taxon>Pseudomonadati</taxon>
        <taxon>Pseudomonadota</taxon>
        <taxon>Betaproteobacteria</taxon>
        <taxon>Nitrosomonadales</taxon>
        <taxon>Methylophilaceae</taxon>
        <taxon>Methylobacillus</taxon>
    </lineage>
</organism>
<dbReference type="InterPro" id="IPR050300">
    <property type="entry name" value="GDXG_lipolytic_enzyme"/>
</dbReference>
<evidence type="ECO:0000313" key="3">
    <source>
        <dbReference type="EMBL" id="ABE50058.1"/>
    </source>
</evidence>
<accession>Q1H0C9</accession>
<sequence>MSHRYHDCRPIVNELHVSRENFIIPGPEGTIPVRLYRRAQAGGDVPLVLYFHGGGFNAGCLDDADFPAGFIAYHCPAVVLSVGYALAPQHPFPAAPEDAYAATRWAARNTCRLNVTAKLLVVAGDDAGGSIAAGLSMMARDRGEFSIAAQVLIAPMLDPSMTLLGDAAGLKSELTAAQCAQRYRQYLPKCTQRMHPYAAPLESLRLAGLPAAMIATAECDVLHIEAEKYANVLIQAGVPTQVSRFSGVQHAELLAHQPMLREVVEFLRRQAMHAGLPIDSG</sequence>